<proteinExistence type="predicted"/>
<gene>
    <name evidence="1" type="ORF">RS030_111872</name>
</gene>
<dbReference type="PANTHER" id="PTHR38899">
    <property type="entry name" value="DOMAIN OOKINETE PROTEIN, PUTATIVE-RELATED"/>
    <property type="match status" value="1"/>
</dbReference>
<protein>
    <submittedName>
        <fullName evidence="1">Uncharacterized protein</fullName>
    </submittedName>
</protein>
<comment type="caution">
    <text evidence="1">The sequence shown here is derived from an EMBL/GenBank/DDBJ whole genome shotgun (WGS) entry which is preliminary data.</text>
</comment>
<dbReference type="AlphaFoldDB" id="A0AAV9Y1R8"/>
<accession>A0AAV9Y1R8</accession>
<name>A0AAV9Y1R8_9CRYT</name>
<dbReference type="Proteomes" id="UP001311799">
    <property type="component" value="Unassembled WGS sequence"/>
</dbReference>
<dbReference type="PANTHER" id="PTHR38899:SF1">
    <property type="entry name" value="PROTEIN KINASE"/>
    <property type="match status" value="1"/>
</dbReference>
<keyword evidence="2" id="KW-1185">Reference proteome</keyword>
<reference evidence="1 2" key="1">
    <citation type="submission" date="2023-10" db="EMBL/GenBank/DDBJ databases">
        <title>Comparative genomics analysis reveals potential genetic determinants of host preference in Cryptosporidium xiaoi.</title>
        <authorList>
            <person name="Xiao L."/>
            <person name="Li J."/>
        </authorList>
    </citation>
    <scope>NUCLEOTIDE SEQUENCE [LARGE SCALE GENOMIC DNA]</scope>
    <source>
        <strain evidence="1 2">52996</strain>
    </source>
</reference>
<sequence length="313" mass="36539">MKDHVREKLIIRLGITKEIRDRDSTYPTISDEEIKENSESDSEFSMKLLDLSRSDSSRLKYLRKLSYLKVWVPSIYRPPKHQTAIIFDWDDTLICTSYLTSIIENIKRERMLSYNRLSNVNSSARGELEHFILNKNDNDYHNEPFYINDNVKNILNITQKCVLEILNKALNIGYVFLITNASEDWVYYSANVYMPDVVDVLSSLTVISARSKYEQKYPGDYHKWKLYAFLEIQKKLNSETITNLISIGDSIIEMEAVHILGREFSESLVKTVKLKETPTPDELYKQLSLINSNFESICLNARNLRIVLEKRAL</sequence>
<organism evidence="1 2">
    <name type="scientific">Cryptosporidium xiaoi</name>
    <dbReference type="NCBI Taxonomy" id="659607"/>
    <lineage>
        <taxon>Eukaryota</taxon>
        <taxon>Sar</taxon>
        <taxon>Alveolata</taxon>
        <taxon>Apicomplexa</taxon>
        <taxon>Conoidasida</taxon>
        <taxon>Coccidia</taxon>
        <taxon>Eucoccidiorida</taxon>
        <taxon>Eimeriorina</taxon>
        <taxon>Cryptosporidiidae</taxon>
        <taxon>Cryptosporidium</taxon>
    </lineage>
</organism>
<dbReference type="InterPro" id="IPR036412">
    <property type="entry name" value="HAD-like_sf"/>
</dbReference>
<evidence type="ECO:0000313" key="2">
    <source>
        <dbReference type="Proteomes" id="UP001311799"/>
    </source>
</evidence>
<dbReference type="SUPFAM" id="SSF56784">
    <property type="entry name" value="HAD-like"/>
    <property type="match status" value="1"/>
</dbReference>
<evidence type="ECO:0000313" key="1">
    <source>
        <dbReference type="EMBL" id="KAK6590872.1"/>
    </source>
</evidence>
<dbReference type="EMBL" id="JAWDEY010000002">
    <property type="protein sequence ID" value="KAK6590872.1"/>
    <property type="molecule type" value="Genomic_DNA"/>
</dbReference>